<comment type="caution">
    <text evidence="2">The sequence shown here is derived from an EMBL/GenBank/DDBJ whole genome shotgun (WGS) entry which is preliminary data.</text>
</comment>
<dbReference type="Pfam" id="PF25967">
    <property type="entry name" value="RND-MFP_C"/>
    <property type="match status" value="1"/>
</dbReference>
<evidence type="ECO:0000313" key="2">
    <source>
        <dbReference type="EMBL" id="GAM64281.1"/>
    </source>
</evidence>
<dbReference type="Proteomes" id="UP000031670">
    <property type="component" value="Unassembled WGS sequence"/>
</dbReference>
<reference evidence="2 3" key="2">
    <citation type="submission" date="2015-01" db="EMBL/GenBank/DDBJ databases">
        <authorList>
            <consortium name="NBRP consortium"/>
            <person name="Sawabe T."/>
            <person name="Meirelles P."/>
            <person name="Feng G."/>
            <person name="Sayaka M."/>
            <person name="Hattori M."/>
            <person name="Ohkuma M."/>
        </authorList>
    </citation>
    <scope>NUCLEOTIDE SEQUENCE [LARGE SCALE GENOMIC DNA]</scope>
    <source>
        <strain evidence="2 3">JCM19232</strain>
    </source>
</reference>
<name>A0A0B8PD51_9VIBR</name>
<organism evidence="2 3">
    <name type="scientific">Vibrio ishigakensis</name>
    <dbReference type="NCBI Taxonomy" id="1481914"/>
    <lineage>
        <taxon>Bacteria</taxon>
        <taxon>Pseudomonadati</taxon>
        <taxon>Pseudomonadota</taxon>
        <taxon>Gammaproteobacteria</taxon>
        <taxon>Vibrionales</taxon>
        <taxon>Vibrionaceae</taxon>
        <taxon>Vibrio</taxon>
    </lineage>
</organism>
<accession>A0A0B8PD51</accession>
<protein>
    <recommendedName>
        <fullName evidence="1">Multidrug resistance protein MdtA-like C-terminal permuted SH3 domain-containing protein</fullName>
    </recommendedName>
</protein>
<dbReference type="AlphaFoldDB" id="A0A0B8PD51"/>
<proteinExistence type="predicted"/>
<evidence type="ECO:0000313" key="3">
    <source>
        <dbReference type="Proteomes" id="UP000031670"/>
    </source>
</evidence>
<gene>
    <name evidence="2" type="ORF">JCM19232_951</name>
</gene>
<evidence type="ECO:0000259" key="1">
    <source>
        <dbReference type="Pfam" id="PF25967"/>
    </source>
</evidence>
<dbReference type="InterPro" id="IPR058627">
    <property type="entry name" value="MdtA-like_C"/>
</dbReference>
<feature type="domain" description="Multidrug resistance protein MdtA-like C-terminal permuted SH3" evidence="1">
    <location>
        <begin position="2"/>
        <end position="38"/>
    </location>
</feature>
<reference evidence="2 3" key="1">
    <citation type="submission" date="2015-01" db="EMBL/GenBank/DDBJ databases">
        <title>Vibrio sp. C5 JCM 19232 whole genome shotgun sequence.</title>
        <authorList>
            <person name="Sawabe T."/>
            <person name="Meirelles P."/>
            <person name="Feng G."/>
            <person name="Sayaka M."/>
            <person name="Hattori M."/>
            <person name="Ohkuma M."/>
        </authorList>
    </citation>
    <scope>NUCLEOTIDE SEQUENCE [LARGE SCALE GENOMIC DNA]</scope>
    <source>
        <strain evidence="2 3">JCM19232</strain>
    </source>
</reference>
<sequence>MIPRRAVQTDIAGDFVMIVTEGNVAERRNVELGVQTSQASS</sequence>
<dbReference type="Gene3D" id="2.40.420.20">
    <property type="match status" value="1"/>
</dbReference>
<dbReference type="EMBL" id="BBSA01000012">
    <property type="protein sequence ID" value="GAM64281.1"/>
    <property type="molecule type" value="Genomic_DNA"/>
</dbReference>